<dbReference type="Gene3D" id="3.40.50.720">
    <property type="entry name" value="NAD(P)-binding Rossmann-like Domain"/>
    <property type="match status" value="1"/>
</dbReference>
<dbReference type="FunFam" id="3.40.50.720:FF:000643">
    <property type="entry name" value="Short chain dehydrogenase/reductase family oxidoreductase, putative"/>
    <property type="match status" value="1"/>
</dbReference>
<sequence>MASTKSFSVSGKTAIVTGAGSGINLAFAELLLSRNCNVVFADLELRSEAKGVISKYQSEDKSQASFIKTDVTSWTDLANMFSFALEKYGDIDIVCPGAGVYEPHWSNFWHPPGSSESRDAVGKGHYATLDINLTHPIRVTQMAISHWLYPRPPTEGSKLTAAPPKASPSNPKRVIHISSVAAQIPVWRAPLYAASKFGLSGFVRSVARLEPLFGVRVNAVAPGVVQTPLWTEHPEKLINIDLSKDAWVTPQEVAQAMLRCIEDDEYIGGTVLEVGAGNTRKVNTYNDPGPDRDPRKGLITSNNEFGDGDVLDWLQDESIWGSHL</sequence>
<evidence type="ECO:0000256" key="5">
    <source>
        <dbReference type="SAM" id="MobiDB-lite"/>
    </source>
</evidence>
<dbReference type="OrthoDB" id="37659at2759"/>
<keyword evidence="2" id="KW-0521">NADP</keyword>
<dbReference type="PRINTS" id="PR00081">
    <property type="entry name" value="GDHRDH"/>
</dbReference>
<keyword evidence="7" id="KW-1185">Reference proteome</keyword>
<dbReference type="PANTHER" id="PTHR44229:SF4">
    <property type="entry name" value="15-HYDROXYPROSTAGLANDIN DEHYDROGENASE [NAD(+)]"/>
    <property type="match status" value="1"/>
</dbReference>
<organism evidence="6 7">
    <name type="scientific">Trichoderma asperellum (strain ATCC 204424 / CBS 433.97 / NBRC 101777)</name>
    <dbReference type="NCBI Taxonomy" id="1042311"/>
    <lineage>
        <taxon>Eukaryota</taxon>
        <taxon>Fungi</taxon>
        <taxon>Dikarya</taxon>
        <taxon>Ascomycota</taxon>
        <taxon>Pezizomycotina</taxon>
        <taxon>Sordariomycetes</taxon>
        <taxon>Hypocreomycetidae</taxon>
        <taxon>Hypocreales</taxon>
        <taxon>Hypocreaceae</taxon>
        <taxon>Trichoderma</taxon>
    </lineage>
</organism>
<dbReference type="PANTHER" id="PTHR44229">
    <property type="entry name" value="15-HYDROXYPROSTAGLANDIN DEHYDROGENASE [NAD(+)]"/>
    <property type="match status" value="1"/>
</dbReference>
<evidence type="ECO:0000256" key="1">
    <source>
        <dbReference type="ARBA" id="ARBA00006484"/>
    </source>
</evidence>
<dbReference type="EMBL" id="KZ679257">
    <property type="protein sequence ID" value="PTB44951.1"/>
    <property type="molecule type" value="Genomic_DNA"/>
</dbReference>
<gene>
    <name evidence="6" type="ORF">M441DRAFT_23263</name>
</gene>
<dbReference type="SUPFAM" id="SSF51735">
    <property type="entry name" value="NAD(P)-binding Rossmann-fold domains"/>
    <property type="match status" value="1"/>
</dbReference>
<evidence type="ECO:0000256" key="3">
    <source>
        <dbReference type="ARBA" id="ARBA00023002"/>
    </source>
</evidence>
<name>A0A2T3ZJG2_TRIA4</name>
<evidence type="ECO:0000256" key="2">
    <source>
        <dbReference type="ARBA" id="ARBA00022857"/>
    </source>
</evidence>
<dbReference type="InterPro" id="IPR036291">
    <property type="entry name" value="NAD(P)-bd_dom_sf"/>
</dbReference>
<evidence type="ECO:0000313" key="7">
    <source>
        <dbReference type="Proteomes" id="UP000240493"/>
    </source>
</evidence>
<dbReference type="AlphaFoldDB" id="A0A2T3ZJG2"/>
<accession>A0A2T3ZJG2</accession>
<protein>
    <recommendedName>
        <fullName evidence="8">NAD-dependent 15-hydroxyprostaglandin dehydrogenase</fullName>
    </recommendedName>
</protein>
<dbReference type="GO" id="GO:0005737">
    <property type="term" value="C:cytoplasm"/>
    <property type="evidence" value="ECO:0007669"/>
    <property type="project" value="TreeGrafter"/>
</dbReference>
<dbReference type="Pfam" id="PF00106">
    <property type="entry name" value="adh_short"/>
    <property type="match status" value="1"/>
</dbReference>
<feature type="region of interest" description="Disordered" evidence="5">
    <location>
        <begin position="279"/>
        <end position="303"/>
    </location>
</feature>
<dbReference type="InterPro" id="IPR020904">
    <property type="entry name" value="Sc_DH/Rdtase_CS"/>
</dbReference>
<dbReference type="STRING" id="1042311.A0A2T3ZJG2"/>
<comment type="similarity">
    <text evidence="1 4">Belongs to the short-chain dehydrogenases/reductases (SDR) family.</text>
</comment>
<reference evidence="6 7" key="1">
    <citation type="submission" date="2016-07" db="EMBL/GenBank/DDBJ databases">
        <title>Multiple horizontal gene transfer events from other fungi enriched the ability of initially mycotrophic Trichoderma (Ascomycota) to feed on dead plant biomass.</title>
        <authorList>
            <consortium name="DOE Joint Genome Institute"/>
            <person name="Aerts A."/>
            <person name="Atanasova L."/>
            <person name="Chenthamara K."/>
            <person name="Zhang J."/>
            <person name="Grujic M."/>
            <person name="Henrissat B."/>
            <person name="Kuo A."/>
            <person name="Salamov A."/>
            <person name="Lipzen A."/>
            <person name="Labutti K."/>
            <person name="Barry K."/>
            <person name="Miao Y."/>
            <person name="Rahimi M.J."/>
            <person name="Shen Q."/>
            <person name="Grigoriev I.V."/>
            <person name="Kubicek C.P."/>
            <person name="Druzhinina I.S."/>
        </authorList>
    </citation>
    <scope>NUCLEOTIDE SEQUENCE [LARGE SCALE GENOMIC DNA]</scope>
    <source>
        <strain evidence="6 7">CBS 433.97</strain>
    </source>
</reference>
<evidence type="ECO:0000313" key="6">
    <source>
        <dbReference type="EMBL" id="PTB44951.1"/>
    </source>
</evidence>
<evidence type="ECO:0000256" key="4">
    <source>
        <dbReference type="RuleBase" id="RU000363"/>
    </source>
</evidence>
<evidence type="ECO:0008006" key="8">
    <source>
        <dbReference type="Google" id="ProtNLM"/>
    </source>
</evidence>
<dbReference type="Proteomes" id="UP000240493">
    <property type="component" value="Unassembled WGS sequence"/>
</dbReference>
<dbReference type="GO" id="GO:0016616">
    <property type="term" value="F:oxidoreductase activity, acting on the CH-OH group of donors, NAD or NADP as acceptor"/>
    <property type="evidence" value="ECO:0007669"/>
    <property type="project" value="TreeGrafter"/>
</dbReference>
<dbReference type="InterPro" id="IPR002347">
    <property type="entry name" value="SDR_fam"/>
</dbReference>
<dbReference type="PRINTS" id="PR00080">
    <property type="entry name" value="SDRFAMILY"/>
</dbReference>
<dbReference type="PROSITE" id="PS00061">
    <property type="entry name" value="ADH_SHORT"/>
    <property type="match status" value="1"/>
</dbReference>
<keyword evidence="3" id="KW-0560">Oxidoreductase</keyword>
<proteinExistence type="inferred from homology"/>